<name>A0A8H7TCI3_9HELO</name>
<sequence length="157" mass="17995">MPPPTIPYSEPQIIDLASLQAAKLQAQIDSIKNESFVSIQIMKEAHESSEDRFNTELHWKQEHAKAINEAIIAGIHDEAETRMVKEKILGGLREFWEGEMGNVRKEAVEKEWKMRVACIEEESEYRIMREDKCSGVVAGDEHEDETVCPVVDNYDHL</sequence>
<dbReference type="OrthoDB" id="3560408at2759"/>
<dbReference type="AlphaFoldDB" id="A0A8H7TCI3"/>
<dbReference type="Proteomes" id="UP000664132">
    <property type="component" value="Unassembled WGS sequence"/>
</dbReference>
<proteinExistence type="predicted"/>
<dbReference type="EMBL" id="JAFJYH010000190">
    <property type="protein sequence ID" value="KAG4416316.1"/>
    <property type="molecule type" value="Genomic_DNA"/>
</dbReference>
<organism evidence="1 2">
    <name type="scientific">Cadophora malorum</name>
    <dbReference type="NCBI Taxonomy" id="108018"/>
    <lineage>
        <taxon>Eukaryota</taxon>
        <taxon>Fungi</taxon>
        <taxon>Dikarya</taxon>
        <taxon>Ascomycota</taxon>
        <taxon>Pezizomycotina</taxon>
        <taxon>Leotiomycetes</taxon>
        <taxon>Helotiales</taxon>
        <taxon>Ploettnerulaceae</taxon>
        <taxon>Cadophora</taxon>
    </lineage>
</organism>
<gene>
    <name evidence="1" type="ORF">IFR04_010535</name>
</gene>
<evidence type="ECO:0000313" key="1">
    <source>
        <dbReference type="EMBL" id="KAG4416316.1"/>
    </source>
</evidence>
<accession>A0A8H7TCI3</accession>
<evidence type="ECO:0000313" key="2">
    <source>
        <dbReference type="Proteomes" id="UP000664132"/>
    </source>
</evidence>
<keyword evidence="2" id="KW-1185">Reference proteome</keyword>
<reference evidence="1" key="1">
    <citation type="submission" date="2021-02" db="EMBL/GenBank/DDBJ databases">
        <title>Genome sequence Cadophora malorum strain M34.</title>
        <authorList>
            <person name="Stefanovic E."/>
            <person name="Vu D."/>
            <person name="Scully C."/>
            <person name="Dijksterhuis J."/>
            <person name="Roader J."/>
            <person name="Houbraken J."/>
        </authorList>
    </citation>
    <scope>NUCLEOTIDE SEQUENCE</scope>
    <source>
        <strain evidence="1">M34</strain>
    </source>
</reference>
<comment type="caution">
    <text evidence="1">The sequence shown here is derived from an EMBL/GenBank/DDBJ whole genome shotgun (WGS) entry which is preliminary data.</text>
</comment>
<protein>
    <submittedName>
        <fullName evidence="1">Uncharacterized protein</fullName>
    </submittedName>
</protein>